<protein>
    <recommendedName>
        <fullName evidence="4">Lipoprotein</fullName>
    </recommendedName>
</protein>
<feature type="chain" id="PRO_5047077374" description="Lipoprotein" evidence="1">
    <location>
        <begin position="28"/>
        <end position="120"/>
    </location>
</feature>
<evidence type="ECO:0000313" key="3">
    <source>
        <dbReference type="Proteomes" id="UP001236585"/>
    </source>
</evidence>
<dbReference type="RefSeq" id="WP_285188008.1">
    <property type="nucleotide sequence ID" value="NZ_CP126981.1"/>
</dbReference>
<feature type="signal peptide" evidence="1">
    <location>
        <begin position="1"/>
        <end position="27"/>
    </location>
</feature>
<gene>
    <name evidence="2" type="ORF">PT015_00350</name>
</gene>
<proteinExistence type="predicted"/>
<accession>A0ABY8VWJ8</accession>
<reference evidence="2 3" key="1">
    <citation type="journal article" date="2023" name="Microbiol. Resour. Announc.">
        <title>Complete Genome Sequence of Mycobacterium wuenschmanii, a novel Nontuberculous Mycobacterium Isolated from a captive population of Amazon Milk Frogs.</title>
        <authorList>
            <person name="Hicks J."/>
            <person name="Zeineldin M."/>
            <person name="Ward H."/>
            <person name="Wuenschmann A."/>
            <person name="Camp P."/>
            <person name="Farrell D."/>
            <person name="Lehman K."/>
            <person name="Thacker T."/>
            <person name="Cuthbert E."/>
        </authorList>
    </citation>
    <scope>NUCLEOTIDE SEQUENCE [LARGE SCALE GENOMIC DNA]</scope>
    <source>
        <strain evidence="2 3">Wuenschmanii</strain>
    </source>
</reference>
<evidence type="ECO:0000256" key="1">
    <source>
        <dbReference type="SAM" id="SignalP"/>
    </source>
</evidence>
<name>A0ABY8VWJ8_9MYCO</name>
<keyword evidence="1" id="KW-0732">Signal</keyword>
<sequence length="120" mass="12388">MTCINRVMALGAILVGAAIGLATPASAAPPPDGNYVGTVTETSDPGQARVGNTTTMHLSPCGDGCVHMQGSNWAADLHPEGAVWSGPTSSGDHVWFDENTLAGGMDWSNGVHLKTQMKRV</sequence>
<dbReference type="Proteomes" id="UP001236585">
    <property type="component" value="Chromosome"/>
</dbReference>
<keyword evidence="3" id="KW-1185">Reference proteome</keyword>
<dbReference type="EMBL" id="CP126981">
    <property type="protein sequence ID" value="WIM88023.1"/>
    <property type="molecule type" value="Genomic_DNA"/>
</dbReference>
<evidence type="ECO:0008006" key="4">
    <source>
        <dbReference type="Google" id="ProtNLM"/>
    </source>
</evidence>
<organism evidence="2 3">
    <name type="scientific">Candidatus Mycobacterium wuenschmannii</name>
    <dbReference type="NCBI Taxonomy" id="3027808"/>
    <lineage>
        <taxon>Bacteria</taxon>
        <taxon>Bacillati</taxon>
        <taxon>Actinomycetota</taxon>
        <taxon>Actinomycetes</taxon>
        <taxon>Mycobacteriales</taxon>
        <taxon>Mycobacteriaceae</taxon>
        <taxon>Mycobacterium</taxon>
    </lineage>
</organism>
<evidence type="ECO:0000313" key="2">
    <source>
        <dbReference type="EMBL" id="WIM88023.1"/>
    </source>
</evidence>